<dbReference type="InterPro" id="IPR036390">
    <property type="entry name" value="WH_DNA-bd_sf"/>
</dbReference>
<proteinExistence type="inferred from homology"/>
<dbReference type="SUPFAM" id="SSF53850">
    <property type="entry name" value="Periplasmic binding protein-like II"/>
    <property type="match status" value="1"/>
</dbReference>
<dbReference type="InterPro" id="IPR000847">
    <property type="entry name" value="LysR_HTH_N"/>
</dbReference>
<evidence type="ECO:0000256" key="4">
    <source>
        <dbReference type="ARBA" id="ARBA00023159"/>
    </source>
</evidence>
<keyword evidence="4" id="KW-0010">Activator</keyword>
<dbReference type="Gene3D" id="3.40.190.10">
    <property type="entry name" value="Periplasmic binding protein-like II"/>
    <property type="match status" value="2"/>
</dbReference>
<keyword evidence="3" id="KW-0238">DNA-binding</keyword>
<dbReference type="Proteomes" id="UP000249417">
    <property type="component" value="Unassembled WGS sequence"/>
</dbReference>
<dbReference type="AlphaFoldDB" id="A0A2W5PYW9"/>
<evidence type="ECO:0000256" key="5">
    <source>
        <dbReference type="ARBA" id="ARBA00023163"/>
    </source>
</evidence>
<sequence length="305" mass="34007">MENLPTLRQMQYLLALAERKNFQKAAEDCHVTQSTLSGGIKDMEDILRSPVIDRSSRSPVKFTPLGEDIVHQARNVIVAMEDITYRARAQNESLSWPIKMGIIPTIAPYMLPRLLKPLQKALPKLDLHIYELRSPQIVERLQDGSLDFALMAFPFDLKGLHHKTVTREKFFLAAPPSHLKNKKSVSMKDIASEKLLLLEDGHCLRDHALDACKLPVTELKTINAASLATLIQMVHQGYGVTLLPEMAANDSSLPRNLDLCPINGAASRDIGFAWKKGGAREKDIQLVTKTLEPLLKSSSSRTAKT</sequence>
<dbReference type="Pfam" id="PF03466">
    <property type="entry name" value="LysR_substrate"/>
    <property type="match status" value="1"/>
</dbReference>
<dbReference type="SUPFAM" id="SSF46785">
    <property type="entry name" value="Winged helix' DNA-binding domain"/>
    <property type="match status" value="1"/>
</dbReference>
<dbReference type="PANTHER" id="PTHR30346:SF26">
    <property type="entry name" value="HYDROGEN PEROXIDE-INDUCIBLE GENES ACTIVATOR"/>
    <property type="match status" value="1"/>
</dbReference>
<comment type="similarity">
    <text evidence="1">Belongs to the LysR transcriptional regulatory family.</text>
</comment>
<keyword evidence="2" id="KW-0805">Transcription regulation</keyword>
<dbReference type="InterPro" id="IPR005119">
    <property type="entry name" value="LysR_subst-bd"/>
</dbReference>
<evidence type="ECO:0000313" key="8">
    <source>
        <dbReference type="Proteomes" id="UP000249417"/>
    </source>
</evidence>
<gene>
    <name evidence="7" type="ORF">DI551_02720</name>
</gene>
<evidence type="ECO:0000313" key="7">
    <source>
        <dbReference type="EMBL" id="PZQ47693.1"/>
    </source>
</evidence>
<dbReference type="Gene3D" id="1.10.10.10">
    <property type="entry name" value="Winged helix-like DNA-binding domain superfamily/Winged helix DNA-binding domain"/>
    <property type="match status" value="1"/>
</dbReference>
<dbReference type="GO" id="GO:0003700">
    <property type="term" value="F:DNA-binding transcription factor activity"/>
    <property type="evidence" value="ECO:0007669"/>
    <property type="project" value="InterPro"/>
</dbReference>
<name>A0A2W5PYW9_9BACT</name>
<feature type="domain" description="HTH lysR-type" evidence="6">
    <location>
        <begin position="5"/>
        <end position="63"/>
    </location>
</feature>
<evidence type="ECO:0000256" key="3">
    <source>
        <dbReference type="ARBA" id="ARBA00023125"/>
    </source>
</evidence>
<reference evidence="7 8" key="1">
    <citation type="submission" date="2017-08" db="EMBL/GenBank/DDBJ databases">
        <title>Infants hospitalized years apart are colonized by the same room-sourced microbial strains.</title>
        <authorList>
            <person name="Brooks B."/>
            <person name="Olm M.R."/>
            <person name="Firek B.A."/>
            <person name="Baker R."/>
            <person name="Thomas B.C."/>
            <person name="Morowitz M.J."/>
            <person name="Banfield J.F."/>
        </authorList>
    </citation>
    <scope>NUCLEOTIDE SEQUENCE [LARGE SCALE GENOMIC DNA]</scope>
    <source>
        <strain evidence="7">S2_005_002_R2_29</strain>
    </source>
</reference>
<keyword evidence="5" id="KW-0804">Transcription</keyword>
<accession>A0A2W5PYW9</accession>
<dbReference type="GO" id="GO:0032993">
    <property type="term" value="C:protein-DNA complex"/>
    <property type="evidence" value="ECO:0007669"/>
    <property type="project" value="TreeGrafter"/>
</dbReference>
<evidence type="ECO:0000256" key="2">
    <source>
        <dbReference type="ARBA" id="ARBA00023015"/>
    </source>
</evidence>
<dbReference type="PANTHER" id="PTHR30346">
    <property type="entry name" value="TRANSCRIPTIONAL DUAL REGULATOR HCAR-RELATED"/>
    <property type="match status" value="1"/>
</dbReference>
<evidence type="ECO:0000259" key="6">
    <source>
        <dbReference type="PROSITE" id="PS50931"/>
    </source>
</evidence>
<dbReference type="EMBL" id="QFQB01000010">
    <property type="protein sequence ID" value="PZQ47693.1"/>
    <property type="molecule type" value="Genomic_DNA"/>
</dbReference>
<dbReference type="GO" id="GO:0003677">
    <property type="term" value="F:DNA binding"/>
    <property type="evidence" value="ECO:0007669"/>
    <property type="project" value="UniProtKB-KW"/>
</dbReference>
<evidence type="ECO:0000256" key="1">
    <source>
        <dbReference type="ARBA" id="ARBA00009437"/>
    </source>
</evidence>
<dbReference type="CDD" id="cd08411">
    <property type="entry name" value="PBP2_OxyR"/>
    <property type="match status" value="1"/>
</dbReference>
<dbReference type="Pfam" id="PF00126">
    <property type="entry name" value="HTH_1"/>
    <property type="match status" value="1"/>
</dbReference>
<comment type="caution">
    <text evidence="7">The sequence shown here is derived from an EMBL/GenBank/DDBJ whole genome shotgun (WGS) entry which is preliminary data.</text>
</comment>
<dbReference type="InterPro" id="IPR036388">
    <property type="entry name" value="WH-like_DNA-bd_sf"/>
</dbReference>
<dbReference type="PROSITE" id="PS50931">
    <property type="entry name" value="HTH_LYSR"/>
    <property type="match status" value="1"/>
</dbReference>
<organism evidence="7 8">
    <name type="scientific">Micavibrio aeruginosavorus</name>
    <dbReference type="NCBI Taxonomy" id="349221"/>
    <lineage>
        <taxon>Bacteria</taxon>
        <taxon>Pseudomonadati</taxon>
        <taxon>Bdellovibrionota</taxon>
        <taxon>Bdellovibrionia</taxon>
        <taxon>Bdellovibrionales</taxon>
        <taxon>Pseudobdellovibrionaceae</taxon>
        <taxon>Micavibrio</taxon>
    </lineage>
</organism>
<protein>
    <submittedName>
        <fullName evidence="7">LysR family transcriptional regulator</fullName>
    </submittedName>
</protein>